<dbReference type="GO" id="GO:0005524">
    <property type="term" value="F:ATP binding"/>
    <property type="evidence" value="ECO:0007669"/>
    <property type="project" value="InterPro"/>
</dbReference>
<dbReference type="InterPro" id="IPR011009">
    <property type="entry name" value="Kinase-like_dom_sf"/>
</dbReference>
<gene>
    <name evidence="3" type="ORF">RDB_LOCUS29993</name>
</gene>
<dbReference type="AlphaFoldDB" id="A0A8H2WJ10"/>
<dbReference type="GO" id="GO:0007165">
    <property type="term" value="P:signal transduction"/>
    <property type="evidence" value="ECO:0007669"/>
    <property type="project" value="TreeGrafter"/>
</dbReference>
<evidence type="ECO:0000256" key="1">
    <source>
        <dbReference type="SAM" id="MobiDB-lite"/>
    </source>
</evidence>
<dbReference type="Proteomes" id="UP000663846">
    <property type="component" value="Unassembled WGS sequence"/>
</dbReference>
<comment type="caution">
    <text evidence="3">The sequence shown here is derived from an EMBL/GenBank/DDBJ whole genome shotgun (WGS) entry which is preliminary data.</text>
</comment>
<evidence type="ECO:0000259" key="2">
    <source>
        <dbReference type="PROSITE" id="PS50011"/>
    </source>
</evidence>
<dbReference type="PROSITE" id="PS50011">
    <property type="entry name" value="PROTEIN_KINASE_DOM"/>
    <property type="match status" value="1"/>
</dbReference>
<dbReference type="PANTHER" id="PTHR23257">
    <property type="entry name" value="SERINE-THREONINE PROTEIN KINASE"/>
    <property type="match status" value="1"/>
</dbReference>
<dbReference type="PROSITE" id="PS00108">
    <property type="entry name" value="PROTEIN_KINASE_ST"/>
    <property type="match status" value="1"/>
</dbReference>
<dbReference type="Pfam" id="PF07714">
    <property type="entry name" value="PK_Tyr_Ser-Thr"/>
    <property type="match status" value="1"/>
</dbReference>
<dbReference type="InterPro" id="IPR050167">
    <property type="entry name" value="Ser_Thr_protein_kinase"/>
</dbReference>
<dbReference type="EMBL" id="CAJMWS010000189">
    <property type="protein sequence ID" value="CAE6376777.1"/>
    <property type="molecule type" value="Genomic_DNA"/>
</dbReference>
<evidence type="ECO:0000313" key="4">
    <source>
        <dbReference type="Proteomes" id="UP000663846"/>
    </source>
</evidence>
<feature type="domain" description="Protein kinase" evidence="2">
    <location>
        <begin position="248"/>
        <end position="522"/>
    </location>
</feature>
<name>A0A8H2WJ10_9AGAM</name>
<protein>
    <recommendedName>
        <fullName evidence="2">Protein kinase domain-containing protein</fullName>
    </recommendedName>
</protein>
<dbReference type="SUPFAM" id="SSF56112">
    <property type="entry name" value="Protein kinase-like (PK-like)"/>
    <property type="match status" value="1"/>
</dbReference>
<organism evidence="3 4">
    <name type="scientific">Rhizoctonia solani</name>
    <dbReference type="NCBI Taxonomy" id="456999"/>
    <lineage>
        <taxon>Eukaryota</taxon>
        <taxon>Fungi</taxon>
        <taxon>Dikarya</taxon>
        <taxon>Basidiomycota</taxon>
        <taxon>Agaricomycotina</taxon>
        <taxon>Agaricomycetes</taxon>
        <taxon>Cantharellales</taxon>
        <taxon>Ceratobasidiaceae</taxon>
        <taxon>Rhizoctonia</taxon>
    </lineage>
</organism>
<dbReference type="InterPro" id="IPR000719">
    <property type="entry name" value="Prot_kinase_dom"/>
</dbReference>
<feature type="compositionally biased region" description="Polar residues" evidence="1">
    <location>
        <begin position="170"/>
        <end position="179"/>
    </location>
</feature>
<dbReference type="SMART" id="SM00220">
    <property type="entry name" value="S_TKc"/>
    <property type="match status" value="1"/>
</dbReference>
<dbReference type="InterPro" id="IPR001245">
    <property type="entry name" value="Ser-Thr/Tyr_kinase_cat_dom"/>
</dbReference>
<reference evidence="3" key="1">
    <citation type="submission" date="2021-01" db="EMBL/GenBank/DDBJ databases">
        <authorList>
            <person name="Kaushik A."/>
        </authorList>
    </citation>
    <scope>NUCLEOTIDE SEQUENCE</scope>
    <source>
        <strain evidence="3">AG1-1C</strain>
    </source>
</reference>
<evidence type="ECO:0000313" key="3">
    <source>
        <dbReference type="EMBL" id="CAE6376777.1"/>
    </source>
</evidence>
<feature type="region of interest" description="Disordered" evidence="1">
    <location>
        <begin position="1"/>
        <end position="36"/>
    </location>
</feature>
<accession>A0A8H2WJ10</accession>
<feature type="compositionally biased region" description="Polar residues" evidence="1">
    <location>
        <begin position="27"/>
        <end position="36"/>
    </location>
</feature>
<dbReference type="GO" id="GO:0004672">
    <property type="term" value="F:protein kinase activity"/>
    <property type="evidence" value="ECO:0007669"/>
    <property type="project" value="InterPro"/>
</dbReference>
<dbReference type="Gene3D" id="1.10.510.10">
    <property type="entry name" value="Transferase(Phosphotransferase) domain 1"/>
    <property type="match status" value="1"/>
</dbReference>
<proteinExistence type="predicted"/>
<dbReference type="GO" id="GO:0005737">
    <property type="term" value="C:cytoplasm"/>
    <property type="evidence" value="ECO:0007669"/>
    <property type="project" value="TreeGrafter"/>
</dbReference>
<sequence length="522" mass="57557">MSSHHRLEHRQPTSVSRLGGSVRALSNPRSRVSSAASIKDALHHDFDMDLEYPRVKPNFSSDPGDYLSYTHDQLLLDPPMIDLVARSDMYLPPLDAPGPSRPSALGKRVHSFPDTDDHTCAKRPRTWSNPGGWQLDGHGNQGVRKLSEPPIYSLNTPPTRERTQDRGYTMDTNSCSLSRISDDAREPEEAGVYFSNRRIDMESSQNLRLQISTKSDIPPPTTEQAAIIIGKEMPIQEVVAHLVLSGCPDLTASLSLGTFGEYPMCYGGLSDVFRGSLVTGEQVAVKALRIGTNDLGDSKHLKRAARELCTWSSCKHPNVHRLLGLAQFRGRIGMVSPWMNNGNLTNYLRFISAVDLCKYCTQISQGLAHLHQMNIIHGDLKGANVLVLDDGTPILGDFGNSLLLGNGMGFTATTQENNLTTRWANGQAPELLSEMGRRSQAADIYALGMTMLEIITGKVPYEEASDLAVVNLINQRKYPKRPEDRIPANSRDGNKFWGLLLACWAYEPEERPAAAEVALTVS</sequence>
<dbReference type="InterPro" id="IPR008271">
    <property type="entry name" value="Ser/Thr_kinase_AS"/>
</dbReference>
<feature type="region of interest" description="Disordered" evidence="1">
    <location>
        <begin position="113"/>
        <end position="189"/>
    </location>
</feature>